<dbReference type="InterPro" id="IPR027417">
    <property type="entry name" value="P-loop_NTPase"/>
</dbReference>
<dbReference type="Proteomes" id="UP001139011">
    <property type="component" value="Unassembled WGS sequence"/>
</dbReference>
<dbReference type="FunFam" id="3.40.50.300:FF:000533">
    <property type="entry name" value="Helicase, Snf2 family"/>
    <property type="match status" value="1"/>
</dbReference>
<dbReference type="InterPro" id="IPR014001">
    <property type="entry name" value="Helicase_ATP-bd"/>
</dbReference>
<keyword evidence="4" id="KW-0547">Nucleotide-binding</keyword>
<dbReference type="PANTHER" id="PTHR10799">
    <property type="entry name" value="SNF2/RAD54 HELICASE FAMILY"/>
    <property type="match status" value="1"/>
</dbReference>
<dbReference type="SUPFAM" id="SSF52540">
    <property type="entry name" value="P-loop containing nucleoside triphosphate hydrolases"/>
    <property type="match status" value="2"/>
</dbReference>
<dbReference type="Gene3D" id="3.40.50.300">
    <property type="entry name" value="P-loop containing nucleotide triphosphate hydrolases"/>
    <property type="match status" value="1"/>
</dbReference>
<dbReference type="GO" id="GO:0005524">
    <property type="term" value="F:ATP binding"/>
    <property type="evidence" value="ECO:0007669"/>
    <property type="project" value="InterPro"/>
</dbReference>
<dbReference type="InterPro" id="IPR000330">
    <property type="entry name" value="SNF2_N"/>
</dbReference>
<proteinExistence type="predicted"/>
<keyword evidence="4" id="KW-0067">ATP-binding</keyword>
<dbReference type="Gene3D" id="3.40.50.10810">
    <property type="entry name" value="Tandem AAA-ATPase domain"/>
    <property type="match status" value="1"/>
</dbReference>
<evidence type="ECO:0000259" key="3">
    <source>
        <dbReference type="PROSITE" id="PS51194"/>
    </source>
</evidence>
<evidence type="ECO:0000256" key="1">
    <source>
        <dbReference type="ARBA" id="ARBA00022801"/>
    </source>
</evidence>
<keyword evidence="5" id="KW-1185">Reference proteome</keyword>
<name>A0A9X1X8K9_9BACL</name>
<keyword evidence="1" id="KW-0378">Hydrolase</keyword>
<comment type="caution">
    <text evidence="4">The sequence shown here is derived from an EMBL/GenBank/DDBJ whole genome shotgun (WGS) entry which is preliminary data.</text>
</comment>
<dbReference type="Pfam" id="PF00271">
    <property type="entry name" value="Helicase_C"/>
    <property type="match status" value="1"/>
</dbReference>
<protein>
    <submittedName>
        <fullName evidence="4">DEAD/DEAH box helicase</fullName>
    </submittedName>
</protein>
<dbReference type="InterPro" id="IPR038718">
    <property type="entry name" value="SNF2-like_sf"/>
</dbReference>
<dbReference type="SMART" id="SM00490">
    <property type="entry name" value="HELICc"/>
    <property type="match status" value="1"/>
</dbReference>
<feature type="domain" description="Helicase ATP-binding" evidence="2">
    <location>
        <begin position="461"/>
        <end position="625"/>
    </location>
</feature>
<accession>A0A9X1X8K9</accession>
<dbReference type="PROSITE" id="PS51192">
    <property type="entry name" value="HELICASE_ATP_BIND_1"/>
    <property type="match status" value="1"/>
</dbReference>
<dbReference type="PROSITE" id="PS51194">
    <property type="entry name" value="HELICASE_CTER"/>
    <property type="match status" value="1"/>
</dbReference>
<organism evidence="4 5">
    <name type="scientific">Fictibacillus marinisediminis</name>
    <dbReference type="NCBI Taxonomy" id="2878389"/>
    <lineage>
        <taxon>Bacteria</taxon>
        <taxon>Bacillati</taxon>
        <taxon>Bacillota</taxon>
        <taxon>Bacilli</taxon>
        <taxon>Bacillales</taxon>
        <taxon>Fictibacillaceae</taxon>
        <taxon>Fictibacillus</taxon>
    </lineage>
</organism>
<dbReference type="InterPro" id="IPR049730">
    <property type="entry name" value="SNF2/RAD54-like_C"/>
</dbReference>
<keyword evidence="4" id="KW-0347">Helicase</keyword>
<gene>
    <name evidence="4" type="ORF">LCY76_05175</name>
</gene>
<dbReference type="Pfam" id="PF00176">
    <property type="entry name" value="SNF2-rel_dom"/>
    <property type="match status" value="1"/>
</dbReference>
<dbReference type="InterPro" id="IPR022138">
    <property type="entry name" value="DUF3670"/>
</dbReference>
<evidence type="ECO:0000313" key="4">
    <source>
        <dbReference type="EMBL" id="MCK6255996.1"/>
    </source>
</evidence>
<reference evidence="4" key="1">
    <citation type="submission" date="2021-09" db="EMBL/GenBank/DDBJ databases">
        <title>Genome analysis of Fictibacillus sp. KIGAM418 isolated from marine sediment.</title>
        <authorList>
            <person name="Seo M.-J."/>
            <person name="Cho E.-S."/>
            <person name="Hwang C.Y."/>
        </authorList>
    </citation>
    <scope>NUCLEOTIDE SEQUENCE</scope>
    <source>
        <strain evidence="4">KIGAM418</strain>
    </source>
</reference>
<dbReference type="GO" id="GO:0016787">
    <property type="term" value="F:hydrolase activity"/>
    <property type="evidence" value="ECO:0007669"/>
    <property type="project" value="UniProtKB-KW"/>
</dbReference>
<feature type="domain" description="Helicase C-terminal" evidence="3">
    <location>
        <begin position="753"/>
        <end position="907"/>
    </location>
</feature>
<dbReference type="Pfam" id="PF12419">
    <property type="entry name" value="DUF3670"/>
    <property type="match status" value="1"/>
</dbReference>
<dbReference type="AlphaFoldDB" id="A0A9X1X8K9"/>
<dbReference type="SMART" id="SM00487">
    <property type="entry name" value="DEXDc"/>
    <property type="match status" value="1"/>
</dbReference>
<sequence>MIDVTAIVLHARWLNDNRMVFWGEQKGRRLHVDDWMPMLFAWHEKSYYGTFIEQDDDQNVYVSAVDAFHLFTGHPRFFLKQDNWSAEAQDMITHARELDVSLQERQVKPSFESWKKGEWKWEIEATGKELSHWLNTAIDELALEEPERLDADSAFFDRFPFQHLLEKNTLYENLSEESWLVKLGWKKDEKPFDVLLELQEPEEDDRYWKLDVLLEDKESSIQFDWTGAAEDLPEEWQPFKHRIAEDLSFAGTLVSFLQKKDGSFKTKLTENEAWDFLNEKSQWLEEGGFKILLPSWWEALKDLQPDLKAKVKSSTGGYAPSFLGLDSIVQFDWKVSTGDIELSEEEFLKLVDSRRRLVKIKGKWFKLDPAFIREVRQVMKSVNRKGLQLKDILEQHLMQPVKDGNEEEPSMLRYVNIELNTDLAKMVEQLSEVKEIPIQPTAPGFRGSLRDYQKTGSSWLQFLRKFGLGGCLADDMGLGKTIQTIDYLLQTRKDNEEGGFPALLICPTSVIGNWQKELQHFSPDLNVFLHYGSSRIRGEPFIKSIQGADVVLTSYTTAQLDEEDFQHVLWDAIILDEAQNIKNSFTKQSRSIRRLSGRHKIALTGTPVENRLLELWAIFDFLNPGYLGSEAAFRKRFVLPVEREHDNSRLKQLQSLVQPFLLRRTKQDPHVQLNLPEKQEIKEYVHLTAEQASLYERMIQDTFQQLEQEGGMKRRGLILALLGKLKQVCDHPVLYLKEEKKNRLEERSNKFSKLVELLEAIREKGERCLIFTQFLFMGNLIQDYIANRWNEEVLFLHGGVPKVKRDEMIEKFQDGKHSVFVLSLKAGGTGLNLTEANHVIHFDRWWNPAVENQATDRAHRIGQKRFVTVHKMITLGTLEERIDEMLESKKELSEKVITSENWITELSTQELRELFVLRKEWVEKE</sequence>
<dbReference type="CDD" id="cd18793">
    <property type="entry name" value="SF2_C_SNF"/>
    <property type="match status" value="1"/>
</dbReference>
<dbReference type="CDD" id="cd18012">
    <property type="entry name" value="DEXQc_arch_SWI2_SNF2"/>
    <property type="match status" value="1"/>
</dbReference>
<dbReference type="GO" id="GO:0004386">
    <property type="term" value="F:helicase activity"/>
    <property type="evidence" value="ECO:0007669"/>
    <property type="project" value="UniProtKB-KW"/>
</dbReference>
<dbReference type="EMBL" id="JAIWJX010000002">
    <property type="protein sequence ID" value="MCK6255996.1"/>
    <property type="molecule type" value="Genomic_DNA"/>
</dbReference>
<dbReference type="RefSeq" id="WP_248251730.1">
    <property type="nucleotide sequence ID" value="NZ_JAIWJX010000002.1"/>
</dbReference>
<dbReference type="InterPro" id="IPR001650">
    <property type="entry name" value="Helicase_C-like"/>
</dbReference>
<evidence type="ECO:0000259" key="2">
    <source>
        <dbReference type="PROSITE" id="PS51192"/>
    </source>
</evidence>
<evidence type="ECO:0000313" key="5">
    <source>
        <dbReference type="Proteomes" id="UP001139011"/>
    </source>
</evidence>